<organism evidence="1 2">
    <name type="scientific">Streptomyces scabiei (strain 87.22)</name>
    <dbReference type="NCBI Taxonomy" id="680198"/>
    <lineage>
        <taxon>Bacteria</taxon>
        <taxon>Bacillati</taxon>
        <taxon>Actinomycetota</taxon>
        <taxon>Actinomycetes</taxon>
        <taxon>Kitasatosporales</taxon>
        <taxon>Streptomycetaceae</taxon>
        <taxon>Streptomyces</taxon>
    </lineage>
</organism>
<dbReference type="EMBL" id="FN554889">
    <property type="protein sequence ID" value="CBG75002.1"/>
    <property type="molecule type" value="Genomic_DNA"/>
</dbReference>
<name>C9ZG38_STRSW</name>
<protein>
    <submittedName>
        <fullName evidence="1">Uncharacterized protein</fullName>
    </submittedName>
</protein>
<gene>
    <name evidence="1" type="ordered locus">SCAB_80401</name>
</gene>
<accession>C9ZG38</accession>
<dbReference type="KEGG" id="scb:SCAB_80401"/>
<dbReference type="Proteomes" id="UP000001444">
    <property type="component" value="Chromosome"/>
</dbReference>
<evidence type="ECO:0000313" key="2">
    <source>
        <dbReference type="Proteomes" id="UP000001444"/>
    </source>
</evidence>
<evidence type="ECO:0000313" key="1">
    <source>
        <dbReference type="EMBL" id="CBG75002.1"/>
    </source>
</evidence>
<reference evidence="1 2" key="1">
    <citation type="journal article" date="2010" name="Mol. Plant Microbe Interact.">
        <title>Streptomyces scabies 87-22 contains a coronafacic acid-like biosynthetic cluster that contributes to plant-microbe interactions.</title>
        <authorList>
            <person name="Bignell D.R."/>
            <person name="Seipke R.F."/>
            <person name="Huguet-Tapia J.C."/>
            <person name="Chambers A.H."/>
            <person name="Parry R.J."/>
            <person name="Loria R."/>
        </authorList>
    </citation>
    <scope>NUCLEOTIDE SEQUENCE [LARGE SCALE GENOMIC DNA]</scope>
    <source>
        <strain evidence="1 2">87.22</strain>
    </source>
</reference>
<dbReference type="HOGENOM" id="CLU_2425791_0_0_11"/>
<proteinExistence type="predicted"/>
<dbReference type="AlphaFoldDB" id="C9ZG38"/>
<keyword evidence="2" id="KW-1185">Reference proteome</keyword>
<sequence length="91" mass="9842">MCPPSPSGTTVVDDCTRPADGRMMTADVRILHPCDTEDAQAVRRQIRAMRELDAQVFPEPEAGRGRTSACSAALPSFYAAVSVAKTTTFPW</sequence>